<evidence type="ECO:0000259" key="7">
    <source>
        <dbReference type="Pfam" id="PF02797"/>
    </source>
</evidence>
<accession>A0A8T2TVW3</accession>
<evidence type="ECO:0000313" key="8">
    <source>
        <dbReference type="EMBL" id="KAH7427841.1"/>
    </source>
</evidence>
<dbReference type="FunFam" id="3.40.47.10:FF:000014">
    <property type="entry name" value="Chalcone synthase 1"/>
    <property type="match status" value="1"/>
</dbReference>
<evidence type="ECO:0008006" key="10">
    <source>
        <dbReference type="Google" id="ProtNLM"/>
    </source>
</evidence>
<organism evidence="8 9">
    <name type="scientific">Ceratopteris richardii</name>
    <name type="common">Triangle waterfern</name>
    <dbReference type="NCBI Taxonomy" id="49495"/>
    <lineage>
        <taxon>Eukaryota</taxon>
        <taxon>Viridiplantae</taxon>
        <taxon>Streptophyta</taxon>
        <taxon>Embryophyta</taxon>
        <taxon>Tracheophyta</taxon>
        <taxon>Polypodiopsida</taxon>
        <taxon>Polypodiidae</taxon>
        <taxon>Polypodiales</taxon>
        <taxon>Pteridineae</taxon>
        <taxon>Pteridaceae</taxon>
        <taxon>Parkerioideae</taxon>
        <taxon>Ceratopteris</taxon>
    </lineage>
</organism>
<dbReference type="Pfam" id="PF02797">
    <property type="entry name" value="Chal_sti_synt_C"/>
    <property type="match status" value="1"/>
</dbReference>
<feature type="compositionally biased region" description="Pro residues" evidence="5">
    <location>
        <begin position="40"/>
        <end position="55"/>
    </location>
</feature>
<keyword evidence="2 4" id="KW-0808">Transferase</keyword>
<dbReference type="Gene3D" id="3.40.47.10">
    <property type="match status" value="2"/>
</dbReference>
<gene>
    <name evidence="8" type="ORF">KP509_10G062900</name>
</gene>
<dbReference type="InterPro" id="IPR001099">
    <property type="entry name" value="Chalcone/stilbene_synt_N"/>
</dbReference>
<feature type="domain" description="Chalcone/stilbene synthase N-terminal" evidence="6">
    <location>
        <begin position="74"/>
        <end position="289"/>
    </location>
</feature>
<dbReference type="InterPro" id="IPR012328">
    <property type="entry name" value="Chalcone/stilbene_synt_C"/>
</dbReference>
<dbReference type="AlphaFoldDB" id="A0A8T2TVW3"/>
<dbReference type="PANTHER" id="PTHR11877">
    <property type="entry name" value="HYDROXYMETHYLGLUTARYL-COA SYNTHASE"/>
    <property type="match status" value="1"/>
</dbReference>
<dbReference type="FunFam" id="3.40.47.10:FF:000025">
    <property type="entry name" value="Chalcone synthase 2"/>
    <property type="match status" value="1"/>
</dbReference>
<name>A0A8T2TVW3_CERRI</name>
<evidence type="ECO:0000313" key="9">
    <source>
        <dbReference type="Proteomes" id="UP000825935"/>
    </source>
</evidence>
<dbReference type="PANTHER" id="PTHR11877:SF14">
    <property type="entry name" value="CHALCONE SYNTHASE"/>
    <property type="match status" value="1"/>
</dbReference>
<dbReference type="InterPro" id="IPR016039">
    <property type="entry name" value="Thiolase-like"/>
</dbReference>
<dbReference type="SUPFAM" id="SSF53901">
    <property type="entry name" value="Thiolase-like"/>
    <property type="match status" value="2"/>
</dbReference>
<sequence length="447" mass="48945">MFLEVEIAAQGRREWVPSEAVPGTPTPSCETWIEQPSPRLPLPQAPTWVEPPSPRLTPRGSSAGHAPNAFPPAQKSRACVLAMGRANPPNKIDQSTYTDWYFNITNSSDKVELKQKMQRICDRSGIQNRYSILTEEFLKQHPEFYTPGEPSLEQRNAIFAEEVPKLAHEAAVEAIREWGRPASDITHLVVATLTGVAIPGADVMLTKSLGLRSDVNRVMLYMLGCYAGVTALRVAKDLAENNPSSRILICCSELAAPTFRAPNEKFPYDLVGTALFGDGASAVIVGAHPQPQIERPLYQIEWVGEVLAPDSEKIIEGTLKLEGLQFYLDRTLPSLVSKHVGGFCRAALDNAPEKPDFNDVFWAVHSGGPAILNAVEAALELHPEKLSASRHILKHFGNISASTVLFVLDELRKEETPADKQSDCEWGIAVAFGPGVTIEGALLKRCK</sequence>
<evidence type="ECO:0000256" key="4">
    <source>
        <dbReference type="RuleBase" id="RU003633"/>
    </source>
</evidence>
<dbReference type="EMBL" id="CM035415">
    <property type="protein sequence ID" value="KAH7427841.1"/>
    <property type="molecule type" value="Genomic_DNA"/>
</dbReference>
<comment type="similarity">
    <text evidence="1 4">Belongs to the thiolase-like superfamily. Chalcone/stilbene synthases family.</text>
</comment>
<dbReference type="Proteomes" id="UP000825935">
    <property type="component" value="Chromosome 10"/>
</dbReference>
<dbReference type="OMA" id="PANRIEQ"/>
<evidence type="ECO:0000256" key="2">
    <source>
        <dbReference type="ARBA" id="ARBA00022679"/>
    </source>
</evidence>
<dbReference type="Pfam" id="PF00195">
    <property type="entry name" value="Chal_sti_synt_N"/>
    <property type="match status" value="1"/>
</dbReference>
<dbReference type="GO" id="GO:0030639">
    <property type="term" value="P:polyketide biosynthetic process"/>
    <property type="evidence" value="ECO:0007669"/>
    <property type="project" value="TreeGrafter"/>
</dbReference>
<dbReference type="OrthoDB" id="1844287at2759"/>
<comment type="caution">
    <text evidence="8">The sequence shown here is derived from an EMBL/GenBank/DDBJ whole genome shotgun (WGS) entry which is preliminary data.</text>
</comment>
<reference evidence="8" key="1">
    <citation type="submission" date="2021-08" db="EMBL/GenBank/DDBJ databases">
        <title>WGS assembly of Ceratopteris richardii.</title>
        <authorList>
            <person name="Marchant D.B."/>
            <person name="Chen G."/>
            <person name="Jenkins J."/>
            <person name="Shu S."/>
            <person name="Leebens-Mack J."/>
            <person name="Grimwood J."/>
            <person name="Schmutz J."/>
            <person name="Soltis P."/>
            <person name="Soltis D."/>
            <person name="Chen Z.-H."/>
        </authorList>
    </citation>
    <scope>NUCLEOTIDE SEQUENCE</scope>
    <source>
        <strain evidence="8">Whitten #5841</strain>
        <tissue evidence="8">Leaf</tissue>
    </source>
</reference>
<proteinExistence type="inferred from homology"/>
<evidence type="ECO:0000256" key="5">
    <source>
        <dbReference type="SAM" id="MobiDB-lite"/>
    </source>
</evidence>
<evidence type="ECO:0000259" key="6">
    <source>
        <dbReference type="Pfam" id="PF00195"/>
    </source>
</evidence>
<keyword evidence="9" id="KW-1185">Reference proteome</keyword>
<dbReference type="GO" id="GO:0016747">
    <property type="term" value="F:acyltransferase activity, transferring groups other than amino-acyl groups"/>
    <property type="evidence" value="ECO:0007669"/>
    <property type="project" value="InterPro"/>
</dbReference>
<dbReference type="InterPro" id="IPR011141">
    <property type="entry name" value="Polyketide_synthase_type-III"/>
</dbReference>
<keyword evidence="3 4" id="KW-0012">Acyltransferase</keyword>
<protein>
    <recommendedName>
        <fullName evidence="10">Chalcone synthase</fullName>
    </recommendedName>
</protein>
<evidence type="ECO:0000256" key="3">
    <source>
        <dbReference type="ARBA" id="ARBA00023315"/>
    </source>
</evidence>
<evidence type="ECO:0000256" key="1">
    <source>
        <dbReference type="ARBA" id="ARBA00005531"/>
    </source>
</evidence>
<dbReference type="CDD" id="cd00831">
    <property type="entry name" value="CHS_like"/>
    <property type="match status" value="1"/>
</dbReference>
<feature type="domain" description="Chalcone/stilbene synthase C-terminal" evidence="7">
    <location>
        <begin position="306"/>
        <end position="444"/>
    </location>
</feature>
<feature type="region of interest" description="Disordered" evidence="5">
    <location>
        <begin position="40"/>
        <end position="70"/>
    </location>
</feature>